<dbReference type="Gene3D" id="3.40.1350.80">
    <property type="match status" value="1"/>
</dbReference>
<accession>A0ABR5HN71</accession>
<evidence type="ECO:0000313" key="3">
    <source>
        <dbReference type="EMBL" id="KMQ80784.1"/>
    </source>
</evidence>
<feature type="domain" description="BsuBI/PstI restriction endonuclease HTH" evidence="2">
    <location>
        <begin position="12"/>
        <end position="170"/>
    </location>
</feature>
<dbReference type="InterPro" id="IPR041963">
    <property type="entry name" value="BsuBI/PstI_C_sf"/>
</dbReference>
<keyword evidence="3" id="KW-0255">Endonuclease</keyword>
<dbReference type="Proteomes" id="UP000242951">
    <property type="component" value="Unassembled WGS sequence"/>
</dbReference>
<name>A0ABR5HN71_9BURK</name>
<feature type="domain" description="BsuBI/PstI restriction endonuclease" evidence="1">
    <location>
        <begin position="187"/>
        <end position="348"/>
    </location>
</feature>
<dbReference type="InterPro" id="IPR041962">
    <property type="entry name" value="BsuBI/PstI_N_sf"/>
</dbReference>
<proteinExistence type="predicted"/>
<evidence type="ECO:0000259" key="2">
    <source>
        <dbReference type="Pfam" id="PF17728"/>
    </source>
</evidence>
<reference evidence="3 4" key="1">
    <citation type="submission" date="2015-06" db="EMBL/GenBank/DDBJ databases">
        <title>Comparative genomics of Burkholderia leaf nodule symbionts.</title>
        <authorList>
            <person name="Carlier A."/>
            <person name="Eberl L."/>
            <person name="Pinto-Carbo M."/>
        </authorList>
    </citation>
    <scope>NUCLEOTIDE SEQUENCE [LARGE SCALE GENOMIC DNA]</scope>
    <source>
        <strain evidence="3 4">UZHbot3</strain>
    </source>
</reference>
<dbReference type="Pfam" id="PF17728">
    <property type="entry name" value="BsuBI_PstI_RE_N"/>
    <property type="match status" value="1"/>
</dbReference>
<sequence>MTLCAVSPLRIIVERLPVIFTDGIEHRNYIVREMAARTIYVMFYAGAVEGSDEWIRPSQVTDMSDDQAVRTDEDSRRAWVANSMSTKKVRPAGSWYAPNSREPVRDETIRMGLIPCRAVIERTGVPTTSAKPKYALNAAFASLFNPELTDEALDHAIQAWQAAHLSKAAMSRVRLMKQGAAVAKDAVPVTFPNGETRSLSPGLSSVIAKAVIEVFAPHFLKQPTVLWLSESGNKVVARDENLANALGLKIDATKALPDIILIDLGADAGGADMLVVFTEVVASDGPINRERKIALTAMALEAGFDERHLAFLTAYRDRSGQPFRKSISELAWGSYAWCASEPDHIMELWAGHARKLSDGTLE</sequence>
<dbReference type="EMBL" id="LELG01000041">
    <property type="protein sequence ID" value="KMQ80784.1"/>
    <property type="molecule type" value="Genomic_DNA"/>
</dbReference>
<protein>
    <submittedName>
        <fullName evidence="3">BsuBI-PstI family restriction endonuclease</fullName>
    </submittedName>
</protein>
<dbReference type="GO" id="GO:0004519">
    <property type="term" value="F:endonuclease activity"/>
    <property type="evidence" value="ECO:0007669"/>
    <property type="project" value="UniProtKB-KW"/>
</dbReference>
<keyword evidence="3" id="KW-0540">Nuclease</keyword>
<dbReference type="InterPro" id="IPR009528">
    <property type="entry name" value="Restrct_endonuc_II_BsuBI_C"/>
</dbReference>
<dbReference type="Gene3D" id="1.10.10.1820">
    <property type="entry name" value="BsuBI/PstI restriction endonuclease-like"/>
    <property type="match status" value="1"/>
</dbReference>
<organism evidence="3 4">
    <name type="scientific">Candidatus Burkholderia pumila</name>
    <dbReference type="NCBI Taxonomy" id="1090375"/>
    <lineage>
        <taxon>Bacteria</taxon>
        <taxon>Pseudomonadati</taxon>
        <taxon>Pseudomonadota</taxon>
        <taxon>Betaproteobacteria</taxon>
        <taxon>Burkholderiales</taxon>
        <taxon>Burkholderiaceae</taxon>
        <taxon>Burkholderia</taxon>
    </lineage>
</organism>
<dbReference type="Pfam" id="PF06616">
    <property type="entry name" value="BsuBI_PstI_RE"/>
    <property type="match status" value="1"/>
</dbReference>
<keyword evidence="4" id="KW-1185">Reference proteome</keyword>
<gene>
    <name evidence="3" type="ORF">BPMI_02614</name>
</gene>
<comment type="caution">
    <text evidence="3">The sequence shown here is derived from an EMBL/GenBank/DDBJ whole genome shotgun (WGS) entry which is preliminary data.</text>
</comment>
<evidence type="ECO:0000259" key="1">
    <source>
        <dbReference type="Pfam" id="PF06616"/>
    </source>
</evidence>
<keyword evidence="3" id="KW-0378">Hydrolase</keyword>
<evidence type="ECO:0000313" key="4">
    <source>
        <dbReference type="Proteomes" id="UP000242951"/>
    </source>
</evidence>
<dbReference type="InterPro" id="IPR041454">
    <property type="entry name" value="BsuBI/PstI_N"/>
</dbReference>